<dbReference type="HOGENOM" id="CLU_1398236_0_0_1"/>
<reference evidence="3" key="3">
    <citation type="submission" date="2015-04" db="UniProtKB">
        <authorList>
            <consortium name="EnsemblPlants"/>
        </authorList>
    </citation>
    <scope>IDENTIFICATION</scope>
    <source>
        <strain evidence="3">cv. Jemalong A17</strain>
    </source>
</reference>
<evidence type="ECO:0000313" key="3">
    <source>
        <dbReference type="EnsemblPlants" id="KEH36363"/>
    </source>
</evidence>
<feature type="compositionally biased region" description="Acidic residues" evidence="1">
    <location>
        <begin position="1"/>
        <end position="11"/>
    </location>
</feature>
<accession>A0A072V4X4</accession>
<sequence length="195" mass="21971">MENEGSMEQDNSEYVPHNDDKEIENSGIIDMLENNNTENEVQEVNNTDAVNEMSETDSSDMENEELGPRPRQPSIRLKDYYCYSVINESSHKHSDPTCSSVNHILTVWLRANIPNFNVYVTECIQSHALALVWFGGGTVKRASQRVIAVEIEKLGNQTSTLTRFLAAILKNSTPFQTYLCCVWNSGGQPPNTRPD</sequence>
<dbReference type="EnsemblPlants" id="KEH36363">
    <property type="protein sequence ID" value="KEH36363"/>
    <property type="gene ID" value="MTR_3g116705"/>
</dbReference>
<evidence type="ECO:0000313" key="4">
    <source>
        <dbReference type="Proteomes" id="UP000002051"/>
    </source>
</evidence>
<dbReference type="AlphaFoldDB" id="A0A072V4X4"/>
<gene>
    <name evidence="2" type="ordered locus">MTR_3g116705</name>
</gene>
<feature type="region of interest" description="Disordered" evidence="1">
    <location>
        <begin position="1"/>
        <end position="20"/>
    </location>
</feature>
<keyword evidence="4" id="KW-1185">Reference proteome</keyword>
<protein>
    <submittedName>
        <fullName evidence="2 3">Uncharacterized protein</fullName>
    </submittedName>
</protein>
<reference evidence="2 4" key="2">
    <citation type="journal article" date="2014" name="BMC Genomics">
        <title>An improved genome release (version Mt4.0) for the model legume Medicago truncatula.</title>
        <authorList>
            <person name="Tang H."/>
            <person name="Krishnakumar V."/>
            <person name="Bidwell S."/>
            <person name="Rosen B."/>
            <person name="Chan A."/>
            <person name="Zhou S."/>
            <person name="Gentzbittel L."/>
            <person name="Childs K.L."/>
            <person name="Yandell M."/>
            <person name="Gundlach H."/>
            <person name="Mayer K.F."/>
            <person name="Schwartz D.C."/>
            <person name="Town C.D."/>
        </authorList>
    </citation>
    <scope>GENOME REANNOTATION</scope>
    <source>
        <strain evidence="2">A17</strain>
        <strain evidence="3 4">cv. Jemalong A17</strain>
    </source>
</reference>
<proteinExistence type="predicted"/>
<dbReference type="EMBL" id="CM001219">
    <property type="protein sequence ID" value="KEH36363.1"/>
    <property type="molecule type" value="Genomic_DNA"/>
</dbReference>
<evidence type="ECO:0000256" key="1">
    <source>
        <dbReference type="SAM" id="MobiDB-lite"/>
    </source>
</evidence>
<name>A0A072V4X4_MEDTR</name>
<dbReference type="Proteomes" id="UP000002051">
    <property type="component" value="Chromosome 3"/>
</dbReference>
<evidence type="ECO:0000313" key="2">
    <source>
        <dbReference type="EMBL" id="KEH36363.1"/>
    </source>
</evidence>
<reference evidence="2 4" key="1">
    <citation type="journal article" date="2011" name="Nature">
        <title>The Medicago genome provides insight into the evolution of rhizobial symbioses.</title>
        <authorList>
            <person name="Young N.D."/>
            <person name="Debelle F."/>
            <person name="Oldroyd G.E."/>
            <person name="Geurts R."/>
            <person name="Cannon S.B."/>
            <person name="Udvardi M.K."/>
            <person name="Benedito V.A."/>
            <person name="Mayer K.F."/>
            <person name="Gouzy J."/>
            <person name="Schoof H."/>
            <person name="Van de Peer Y."/>
            <person name="Proost S."/>
            <person name="Cook D.R."/>
            <person name="Meyers B.C."/>
            <person name="Spannagl M."/>
            <person name="Cheung F."/>
            <person name="De Mita S."/>
            <person name="Krishnakumar V."/>
            <person name="Gundlach H."/>
            <person name="Zhou S."/>
            <person name="Mudge J."/>
            <person name="Bharti A.K."/>
            <person name="Murray J.D."/>
            <person name="Naoumkina M.A."/>
            <person name="Rosen B."/>
            <person name="Silverstein K.A."/>
            <person name="Tang H."/>
            <person name="Rombauts S."/>
            <person name="Zhao P.X."/>
            <person name="Zhou P."/>
            <person name="Barbe V."/>
            <person name="Bardou P."/>
            <person name="Bechner M."/>
            <person name="Bellec A."/>
            <person name="Berger A."/>
            <person name="Berges H."/>
            <person name="Bidwell S."/>
            <person name="Bisseling T."/>
            <person name="Choisne N."/>
            <person name="Couloux A."/>
            <person name="Denny R."/>
            <person name="Deshpande S."/>
            <person name="Dai X."/>
            <person name="Doyle J.J."/>
            <person name="Dudez A.M."/>
            <person name="Farmer A.D."/>
            <person name="Fouteau S."/>
            <person name="Franken C."/>
            <person name="Gibelin C."/>
            <person name="Gish J."/>
            <person name="Goldstein S."/>
            <person name="Gonzalez A.J."/>
            <person name="Green P.J."/>
            <person name="Hallab A."/>
            <person name="Hartog M."/>
            <person name="Hua A."/>
            <person name="Humphray S.J."/>
            <person name="Jeong D.H."/>
            <person name="Jing Y."/>
            <person name="Jocker A."/>
            <person name="Kenton S.M."/>
            <person name="Kim D.J."/>
            <person name="Klee K."/>
            <person name="Lai H."/>
            <person name="Lang C."/>
            <person name="Lin S."/>
            <person name="Macmil S.L."/>
            <person name="Magdelenat G."/>
            <person name="Matthews L."/>
            <person name="McCorrison J."/>
            <person name="Monaghan E.L."/>
            <person name="Mun J.H."/>
            <person name="Najar F.Z."/>
            <person name="Nicholson C."/>
            <person name="Noirot C."/>
            <person name="O'Bleness M."/>
            <person name="Paule C.R."/>
            <person name="Poulain J."/>
            <person name="Prion F."/>
            <person name="Qin B."/>
            <person name="Qu C."/>
            <person name="Retzel E.F."/>
            <person name="Riddle C."/>
            <person name="Sallet E."/>
            <person name="Samain S."/>
            <person name="Samson N."/>
            <person name="Sanders I."/>
            <person name="Saurat O."/>
            <person name="Scarpelli C."/>
            <person name="Schiex T."/>
            <person name="Segurens B."/>
            <person name="Severin A.J."/>
            <person name="Sherrier D.J."/>
            <person name="Shi R."/>
            <person name="Sims S."/>
            <person name="Singer S.R."/>
            <person name="Sinharoy S."/>
            <person name="Sterck L."/>
            <person name="Viollet A."/>
            <person name="Wang B.B."/>
            <person name="Wang K."/>
            <person name="Wang M."/>
            <person name="Wang X."/>
            <person name="Warfsmann J."/>
            <person name="Weissenbach J."/>
            <person name="White D.D."/>
            <person name="White J.D."/>
            <person name="Wiley G.B."/>
            <person name="Wincker P."/>
            <person name="Xing Y."/>
            <person name="Yang L."/>
            <person name="Yao Z."/>
            <person name="Ying F."/>
            <person name="Zhai J."/>
            <person name="Zhou L."/>
            <person name="Zuber A."/>
            <person name="Denarie J."/>
            <person name="Dixon R.A."/>
            <person name="May G.D."/>
            <person name="Schwartz D.C."/>
            <person name="Rogers J."/>
            <person name="Quetier F."/>
            <person name="Town C.D."/>
            <person name="Roe B.A."/>
        </authorList>
    </citation>
    <scope>NUCLEOTIDE SEQUENCE [LARGE SCALE GENOMIC DNA]</scope>
    <source>
        <strain evidence="2">A17</strain>
        <strain evidence="3 4">cv. Jemalong A17</strain>
    </source>
</reference>
<organism evidence="2 4">
    <name type="scientific">Medicago truncatula</name>
    <name type="common">Barrel medic</name>
    <name type="synonym">Medicago tribuloides</name>
    <dbReference type="NCBI Taxonomy" id="3880"/>
    <lineage>
        <taxon>Eukaryota</taxon>
        <taxon>Viridiplantae</taxon>
        <taxon>Streptophyta</taxon>
        <taxon>Embryophyta</taxon>
        <taxon>Tracheophyta</taxon>
        <taxon>Spermatophyta</taxon>
        <taxon>Magnoliopsida</taxon>
        <taxon>eudicotyledons</taxon>
        <taxon>Gunneridae</taxon>
        <taxon>Pentapetalae</taxon>
        <taxon>rosids</taxon>
        <taxon>fabids</taxon>
        <taxon>Fabales</taxon>
        <taxon>Fabaceae</taxon>
        <taxon>Papilionoideae</taxon>
        <taxon>50 kb inversion clade</taxon>
        <taxon>NPAAA clade</taxon>
        <taxon>Hologalegina</taxon>
        <taxon>IRL clade</taxon>
        <taxon>Trifolieae</taxon>
        <taxon>Medicago</taxon>
    </lineage>
</organism>